<protein>
    <submittedName>
        <fullName evidence="9">ABC transporter permease</fullName>
    </submittedName>
</protein>
<evidence type="ECO:0000256" key="2">
    <source>
        <dbReference type="ARBA" id="ARBA00022475"/>
    </source>
</evidence>
<evidence type="ECO:0000313" key="9">
    <source>
        <dbReference type="EMBL" id="MEX6687984.1"/>
    </source>
</evidence>
<feature type="transmembrane region" description="Helical" evidence="6">
    <location>
        <begin position="291"/>
        <end position="313"/>
    </location>
</feature>
<comment type="caution">
    <text evidence="9">The sequence shown here is derived from an EMBL/GenBank/DDBJ whole genome shotgun (WGS) entry which is preliminary data.</text>
</comment>
<proteinExistence type="predicted"/>
<feature type="transmembrane region" description="Helical" evidence="6">
    <location>
        <begin position="342"/>
        <end position="367"/>
    </location>
</feature>
<dbReference type="Pfam" id="PF02687">
    <property type="entry name" value="FtsX"/>
    <property type="match status" value="2"/>
</dbReference>
<feature type="domain" description="ABC3 transporter permease C-terminal" evidence="7">
    <location>
        <begin position="685"/>
        <end position="798"/>
    </location>
</feature>
<dbReference type="InterPro" id="IPR025857">
    <property type="entry name" value="MacB_PCD"/>
</dbReference>
<dbReference type="EMBL" id="JAULBC010000003">
    <property type="protein sequence ID" value="MEX6687984.1"/>
    <property type="molecule type" value="Genomic_DNA"/>
</dbReference>
<feature type="transmembrane region" description="Helical" evidence="6">
    <location>
        <begin position="767"/>
        <end position="792"/>
    </location>
</feature>
<sequence length="806" mass="89494">MFKNYFKTAFRSLQKNKGFTAINVFGLAAGIATCLIIMLYVTDELSYDKFNINAQRIYRIDNQIKFGNNAFDIGEAPAAMGPAFAAEYPQIEHYTRFRNRGPITITKGDEKIVEDKVIYADSSLFNVFTLPIVDGDQRTALKEPQSVAITESAAKRYFGNARPLGKTMEINSKPYRVSAVIKNIPSQSHFNYDFFLPLSGLDESREIDWLSENFHTYIVVKEGTDIAGLEKQFNKSLEAAVAPELKSVANIAFDDFKKDGGYVRCSLMPLLKIHLHSNKPDELSVNGNLQYVYIFSAIAIFILLIACVNFMNLSTARSSNRAKEVGVRKVLGSDRRNLITQFLTESFVISFIAFMAATVLTFLLLPLFNHLAQKNISGLVLLAPSRLAVIVALMIVVSLLAGSYPAFFLSSFQPVDVLKGKLAKGFKGSVLRNALVVFQFAISITLMVGTTVIYSQLNYIHQKDVGFNKEQVLIIQNTSALGSQSEAFKNEVMQLPVVKAATFTGYLPTNNWRNSTGLFPDMNFDVENAILSQEWEVDENYIPTMQMQLVSGRNFSKDFATDSNAIIINEAAAKYFEGKDPINKKMYAVENAATKKISSFSIVGVIKNFNFNSLREQVTPLALLYRKNLGSLALRINTADIPGLVSQLKSKWKVMAPSHAFSYTFMDEEFNKQYQADQRTGSLSITFSILAILIACLGLLGLVTYAAEQRIKEIGIRKVLGANVTGIIAMLSGDFVKLVCIAVVIATPVAWLAMNKWLQEFAYRITIQLWLFALAGIIALIIALATVSFQAIKAAMANPVKSLRSE</sequence>
<keyword evidence="5 6" id="KW-0472">Membrane</keyword>
<evidence type="ECO:0000259" key="7">
    <source>
        <dbReference type="Pfam" id="PF02687"/>
    </source>
</evidence>
<evidence type="ECO:0000259" key="8">
    <source>
        <dbReference type="Pfam" id="PF12704"/>
    </source>
</evidence>
<evidence type="ECO:0000256" key="5">
    <source>
        <dbReference type="ARBA" id="ARBA00023136"/>
    </source>
</evidence>
<reference evidence="9 10" key="1">
    <citation type="submission" date="2023-07" db="EMBL/GenBank/DDBJ databases">
        <authorList>
            <person name="Lian W.-H."/>
        </authorList>
    </citation>
    <scope>NUCLEOTIDE SEQUENCE [LARGE SCALE GENOMIC DNA]</scope>
    <source>
        <strain evidence="9 10">SYSU DXS3180</strain>
    </source>
</reference>
<feature type="transmembrane region" description="Helical" evidence="6">
    <location>
        <begin position="685"/>
        <end position="707"/>
    </location>
</feature>
<organism evidence="9 10">
    <name type="scientific">Danxiaibacter flavus</name>
    <dbReference type="NCBI Taxonomy" id="3049108"/>
    <lineage>
        <taxon>Bacteria</taxon>
        <taxon>Pseudomonadati</taxon>
        <taxon>Bacteroidota</taxon>
        <taxon>Chitinophagia</taxon>
        <taxon>Chitinophagales</taxon>
        <taxon>Chitinophagaceae</taxon>
        <taxon>Danxiaibacter</taxon>
    </lineage>
</organism>
<gene>
    <name evidence="9" type="ORF">QTN47_10790</name>
</gene>
<keyword evidence="3 6" id="KW-0812">Transmembrane</keyword>
<feature type="transmembrane region" description="Helical" evidence="6">
    <location>
        <begin position="430"/>
        <end position="454"/>
    </location>
</feature>
<dbReference type="InterPro" id="IPR003838">
    <property type="entry name" value="ABC3_permease_C"/>
</dbReference>
<evidence type="ECO:0000256" key="6">
    <source>
        <dbReference type="SAM" id="Phobius"/>
    </source>
</evidence>
<feature type="transmembrane region" description="Helical" evidence="6">
    <location>
        <begin position="719"/>
        <end position="747"/>
    </location>
</feature>
<dbReference type="Proteomes" id="UP001560573">
    <property type="component" value="Unassembled WGS sequence"/>
</dbReference>
<dbReference type="PANTHER" id="PTHR30572">
    <property type="entry name" value="MEMBRANE COMPONENT OF TRANSPORTER-RELATED"/>
    <property type="match status" value="1"/>
</dbReference>
<evidence type="ECO:0000256" key="3">
    <source>
        <dbReference type="ARBA" id="ARBA00022692"/>
    </source>
</evidence>
<feature type="domain" description="MacB-like periplasmic core" evidence="8">
    <location>
        <begin position="441"/>
        <end position="610"/>
    </location>
</feature>
<keyword evidence="2" id="KW-1003">Cell membrane</keyword>
<feature type="domain" description="MacB-like periplasmic core" evidence="8">
    <location>
        <begin position="20"/>
        <end position="234"/>
    </location>
</feature>
<evidence type="ECO:0000256" key="1">
    <source>
        <dbReference type="ARBA" id="ARBA00004651"/>
    </source>
</evidence>
<dbReference type="Pfam" id="PF12704">
    <property type="entry name" value="MacB_PCD"/>
    <property type="match status" value="2"/>
</dbReference>
<feature type="transmembrane region" description="Helical" evidence="6">
    <location>
        <begin position="387"/>
        <end position="409"/>
    </location>
</feature>
<feature type="transmembrane region" description="Helical" evidence="6">
    <location>
        <begin position="21"/>
        <end position="41"/>
    </location>
</feature>
<keyword evidence="10" id="KW-1185">Reference proteome</keyword>
<evidence type="ECO:0000313" key="10">
    <source>
        <dbReference type="Proteomes" id="UP001560573"/>
    </source>
</evidence>
<dbReference type="RefSeq" id="WP_369329391.1">
    <property type="nucleotide sequence ID" value="NZ_JAULBC010000003.1"/>
</dbReference>
<accession>A0ABV3ZDM6</accession>
<dbReference type="PANTHER" id="PTHR30572:SF18">
    <property type="entry name" value="ABC-TYPE MACROLIDE FAMILY EXPORT SYSTEM PERMEASE COMPONENT 2"/>
    <property type="match status" value="1"/>
</dbReference>
<feature type="domain" description="ABC3 transporter permease C-terminal" evidence="7">
    <location>
        <begin position="297"/>
        <end position="414"/>
    </location>
</feature>
<evidence type="ECO:0000256" key="4">
    <source>
        <dbReference type="ARBA" id="ARBA00022989"/>
    </source>
</evidence>
<dbReference type="InterPro" id="IPR050250">
    <property type="entry name" value="Macrolide_Exporter_MacB"/>
</dbReference>
<keyword evidence="4 6" id="KW-1133">Transmembrane helix</keyword>
<comment type="subcellular location">
    <subcellularLocation>
        <location evidence="1">Cell membrane</location>
        <topology evidence="1">Multi-pass membrane protein</topology>
    </subcellularLocation>
</comment>
<name>A0ABV3ZDM6_9BACT</name>